<dbReference type="InterPro" id="IPR000086">
    <property type="entry name" value="NUDIX_hydrolase_dom"/>
</dbReference>
<evidence type="ECO:0000313" key="6">
    <source>
        <dbReference type="Proteomes" id="UP001271780"/>
    </source>
</evidence>
<evidence type="ECO:0000256" key="3">
    <source>
        <dbReference type="RuleBase" id="RU003476"/>
    </source>
</evidence>
<dbReference type="InterPro" id="IPR020084">
    <property type="entry name" value="NUDIX_hydrolase_CS"/>
</dbReference>
<comment type="caution">
    <text evidence="5">The sequence shown here is derived from an EMBL/GenBank/DDBJ whole genome shotgun (WGS) entry which is preliminary data.</text>
</comment>
<dbReference type="Gene3D" id="3.90.79.10">
    <property type="entry name" value="Nucleoside Triphosphate Pyrophosphohydrolase"/>
    <property type="match status" value="1"/>
</dbReference>
<evidence type="ECO:0000313" key="5">
    <source>
        <dbReference type="EMBL" id="MDX8472913.1"/>
    </source>
</evidence>
<evidence type="ECO:0000256" key="1">
    <source>
        <dbReference type="ARBA" id="ARBA00001946"/>
    </source>
</evidence>
<dbReference type="PANTHER" id="PTHR43046:SF16">
    <property type="entry name" value="ADP-RIBOSE PYROPHOSPHATASE YJHB-RELATED"/>
    <property type="match status" value="1"/>
</dbReference>
<keyword evidence="2 3" id="KW-0378">Hydrolase</keyword>
<reference evidence="5 6" key="1">
    <citation type="submission" date="2023-08" db="EMBL/GenBank/DDBJ databases">
        <title>Implementing the SeqCode for naming new Mesorhizobium species isolated from Vachellia karroo root nodules.</title>
        <authorList>
            <person name="Van Lill M."/>
        </authorList>
    </citation>
    <scope>NUCLEOTIDE SEQUENCE [LARGE SCALE GENOMIC DNA]</scope>
    <source>
        <strain evidence="5 6">VK23A</strain>
    </source>
</reference>
<comment type="similarity">
    <text evidence="3">Belongs to the Nudix hydrolase family.</text>
</comment>
<accession>A0ABU4XFU8</accession>
<evidence type="ECO:0000256" key="2">
    <source>
        <dbReference type="ARBA" id="ARBA00022801"/>
    </source>
</evidence>
<keyword evidence="6" id="KW-1185">Reference proteome</keyword>
<dbReference type="PROSITE" id="PS00893">
    <property type="entry name" value="NUDIX_BOX"/>
    <property type="match status" value="1"/>
</dbReference>
<organism evidence="5 6">
    <name type="scientific">Mesorhizobium dulcispinae</name>
    <dbReference type="NCBI Taxonomy" id="3072316"/>
    <lineage>
        <taxon>Bacteria</taxon>
        <taxon>Pseudomonadati</taxon>
        <taxon>Pseudomonadota</taxon>
        <taxon>Alphaproteobacteria</taxon>
        <taxon>Hyphomicrobiales</taxon>
        <taxon>Phyllobacteriaceae</taxon>
        <taxon>Mesorhizobium</taxon>
    </lineage>
</organism>
<protein>
    <submittedName>
        <fullName evidence="5">NUDIX domain-containing protein</fullName>
    </submittedName>
</protein>
<proteinExistence type="inferred from homology"/>
<dbReference type="InterPro" id="IPR015797">
    <property type="entry name" value="NUDIX_hydrolase-like_dom_sf"/>
</dbReference>
<dbReference type="SUPFAM" id="SSF55811">
    <property type="entry name" value="Nudix"/>
    <property type="match status" value="1"/>
</dbReference>
<name>A0ABU4XFU8_9HYPH</name>
<evidence type="ECO:0000259" key="4">
    <source>
        <dbReference type="PROSITE" id="PS51462"/>
    </source>
</evidence>
<feature type="domain" description="Nudix hydrolase" evidence="4">
    <location>
        <begin position="33"/>
        <end position="160"/>
    </location>
</feature>
<dbReference type="CDD" id="cd04680">
    <property type="entry name" value="NUDIX_Hydrolase"/>
    <property type="match status" value="1"/>
</dbReference>
<dbReference type="EMBL" id="JAVIIZ010000006">
    <property type="protein sequence ID" value="MDX8472913.1"/>
    <property type="molecule type" value="Genomic_DNA"/>
</dbReference>
<dbReference type="PROSITE" id="PS51462">
    <property type="entry name" value="NUDIX"/>
    <property type="match status" value="1"/>
</dbReference>
<dbReference type="InterPro" id="IPR020476">
    <property type="entry name" value="Nudix_hydrolase"/>
</dbReference>
<dbReference type="Proteomes" id="UP001271780">
    <property type="component" value="Unassembled WGS sequence"/>
</dbReference>
<dbReference type="PANTHER" id="PTHR43046">
    <property type="entry name" value="GDP-MANNOSE MANNOSYL HYDROLASE"/>
    <property type="match status" value="1"/>
</dbReference>
<comment type="cofactor">
    <cofactor evidence="1">
        <name>Mg(2+)</name>
        <dbReference type="ChEBI" id="CHEBI:18420"/>
    </cofactor>
</comment>
<dbReference type="RefSeq" id="WP_320315760.1">
    <property type="nucleotide sequence ID" value="NZ_JAVIIX010000002.1"/>
</dbReference>
<sequence length="167" mass="18451">MTGATDPEQAFRQTGWAGLRARLFHLYFLLTRPMTLGVRGLVYDSASNAVFLIRHTYVPGWQLPGGGVEVGETLVEALARELAEEGNIALTAPPVLKSMHFNRRASSRDHVGLYLIEAFSQTAPKLPDHEIAEAGFFPIDRLPEDATPATRRRIAEIFGGEQASAYW</sequence>
<dbReference type="PRINTS" id="PR00502">
    <property type="entry name" value="NUDIXFAMILY"/>
</dbReference>
<gene>
    <name evidence="5" type="ORF">RFM27_12595</name>
</gene>
<dbReference type="Pfam" id="PF00293">
    <property type="entry name" value="NUDIX"/>
    <property type="match status" value="1"/>
</dbReference>